<accession>A0A6M1RGB3</accession>
<evidence type="ECO:0000313" key="3">
    <source>
        <dbReference type="Proteomes" id="UP000477311"/>
    </source>
</evidence>
<protein>
    <submittedName>
        <fullName evidence="2">Prepilin-type N-terminal cleavage/methylation domain-containing protein</fullName>
    </submittedName>
</protein>
<dbReference type="PANTHER" id="PTHR30093">
    <property type="entry name" value="GENERAL SECRETION PATHWAY PROTEIN G"/>
    <property type="match status" value="1"/>
</dbReference>
<dbReference type="AlphaFoldDB" id="A0A6M1RGB3"/>
<dbReference type="Pfam" id="PF07963">
    <property type="entry name" value="N_methyl"/>
    <property type="match status" value="1"/>
</dbReference>
<name>A0A6M1RGB3_9BACT</name>
<dbReference type="InterPro" id="IPR000983">
    <property type="entry name" value="Bac_GSPG_pilin"/>
</dbReference>
<dbReference type="RefSeq" id="WP_165106891.1">
    <property type="nucleotide sequence ID" value="NZ_JAAKYA010000043.1"/>
</dbReference>
<dbReference type="NCBIfam" id="TIGR02532">
    <property type="entry name" value="IV_pilin_GFxxxE"/>
    <property type="match status" value="1"/>
</dbReference>
<keyword evidence="1" id="KW-0488">Methylation</keyword>
<proteinExistence type="predicted"/>
<evidence type="ECO:0000313" key="2">
    <source>
        <dbReference type="EMBL" id="NGO39088.1"/>
    </source>
</evidence>
<dbReference type="InterPro" id="IPR045584">
    <property type="entry name" value="Pilin-like"/>
</dbReference>
<dbReference type="Proteomes" id="UP000477311">
    <property type="component" value="Unassembled WGS sequence"/>
</dbReference>
<dbReference type="SUPFAM" id="SSF54523">
    <property type="entry name" value="Pili subunits"/>
    <property type="match status" value="1"/>
</dbReference>
<dbReference type="GO" id="GO:0015627">
    <property type="term" value="C:type II protein secretion system complex"/>
    <property type="evidence" value="ECO:0007669"/>
    <property type="project" value="InterPro"/>
</dbReference>
<sequence>MKIVRWIWRRGRVGSSAWARGRAAGFTLVELLLVLGIVGLLAGLLLPALVRAKVAGRQARCAGQLRQLAVAMQLYLDDSGGWFVPAYGYEVRDGVRYLRAWDFTTVEGDPAQVLPGTLWQGTTAPAVHQCPEYRGPANWAVDPYTGYNYNTSYLGHGQFESIPEPARLGAVRHPAGTVMFGDGQYGGGANKFMRAPWPNPGDASFRGRWAGTQGFRHGGRTLAAFVDGHGEALKQRFVENADGAARVAAGTGFLSADNSLYDLE</sequence>
<dbReference type="PANTHER" id="PTHR30093:SF2">
    <property type="entry name" value="TYPE II SECRETION SYSTEM PROTEIN H"/>
    <property type="match status" value="1"/>
</dbReference>
<dbReference type="GO" id="GO:0015628">
    <property type="term" value="P:protein secretion by the type II secretion system"/>
    <property type="evidence" value="ECO:0007669"/>
    <property type="project" value="InterPro"/>
</dbReference>
<organism evidence="2 3">
    <name type="scientific">Limisphaera ngatamarikiensis</name>
    <dbReference type="NCBI Taxonomy" id="1324935"/>
    <lineage>
        <taxon>Bacteria</taxon>
        <taxon>Pseudomonadati</taxon>
        <taxon>Verrucomicrobiota</taxon>
        <taxon>Verrucomicrobiia</taxon>
        <taxon>Limisphaerales</taxon>
        <taxon>Limisphaeraceae</taxon>
        <taxon>Limisphaera</taxon>
    </lineage>
</organism>
<keyword evidence="3" id="KW-1185">Reference proteome</keyword>
<evidence type="ECO:0000256" key="1">
    <source>
        <dbReference type="ARBA" id="ARBA00022481"/>
    </source>
</evidence>
<dbReference type="InterPro" id="IPR012902">
    <property type="entry name" value="N_methyl_site"/>
</dbReference>
<dbReference type="PRINTS" id="PR00813">
    <property type="entry name" value="BCTERIALGSPG"/>
</dbReference>
<dbReference type="PROSITE" id="PS00409">
    <property type="entry name" value="PROKAR_NTER_METHYL"/>
    <property type="match status" value="1"/>
</dbReference>
<comment type="caution">
    <text evidence="2">The sequence shown here is derived from an EMBL/GenBank/DDBJ whole genome shotgun (WGS) entry which is preliminary data.</text>
</comment>
<reference evidence="2 3" key="1">
    <citation type="submission" date="2020-02" db="EMBL/GenBank/DDBJ databases">
        <title>Draft genome sequence of Limisphaera ngatamarikiensis NGM72.4T, a thermophilic Verrucomicrobia grouped in subdivision 3.</title>
        <authorList>
            <person name="Carere C.R."/>
            <person name="Steen J."/>
            <person name="Hugenholtz P."/>
            <person name="Stott M.B."/>
        </authorList>
    </citation>
    <scope>NUCLEOTIDE SEQUENCE [LARGE SCALE GENOMIC DNA]</scope>
    <source>
        <strain evidence="2 3">NGM72.4</strain>
    </source>
</reference>
<dbReference type="Gene3D" id="3.30.700.10">
    <property type="entry name" value="Glycoprotein, Type 4 Pilin"/>
    <property type="match status" value="1"/>
</dbReference>
<gene>
    <name evidence="2" type="ORF">G4L39_06710</name>
</gene>
<dbReference type="EMBL" id="JAAKYA010000043">
    <property type="protein sequence ID" value="NGO39088.1"/>
    <property type="molecule type" value="Genomic_DNA"/>
</dbReference>